<dbReference type="PROSITE" id="PS50987">
    <property type="entry name" value="HTH_ARSR_2"/>
    <property type="match status" value="1"/>
</dbReference>
<proteinExistence type="predicted"/>
<evidence type="ECO:0000256" key="3">
    <source>
        <dbReference type="ARBA" id="ARBA00023163"/>
    </source>
</evidence>
<dbReference type="PANTHER" id="PTHR43132">
    <property type="entry name" value="ARSENICAL RESISTANCE OPERON REPRESSOR ARSR-RELATED"/>
    <property type="match status" value="1"/>
</dbReference>
<dbReference type="Pfam" id="PF01022">
    <property type="entry name" value="HTH_5"/>
    <property type="match status" value="1"/>
</dbReference>
<dbReference type="Proteomes" id="UP001603978">
    <property type="component" value="Unassembled WGS sequence"/>
</dbReference>
<dbReference type="NCBIfam" id="NF033788">
    <property type="entry name" value="HTH_metalloreg"/>
    <property type="match status" value="1"/>
</dbReference>
<sequence>MPVPLYQAKADMFRTLGHPVRIRVLELLQQGPLAVRDLAAAAEVESSTMSQQLSVLRMAGLVTATRDGGSVVYSLSRGEVAELLRAARRLLSELIADQNGLLAELQQSPHQPRPG</sequence>
<name>A0ABW7AD90_9ACTN</name>
<dbReference type="InterPro" id="IPR051011">
    <property type="entry name" value="Metal_resp_trans_reg"/>
</dbReference>
<evidence type="ECO:0000256" key="2">
    <source>
        <dbReference type="ARBA" id="ARBA00023125"/>
    </source>
</evidence>
<protein>
    <submittedName>
        <fullName evidence="5">ArsR/SmtB family transcription factor</fullName>
    </submittedName>
</protein>
<dbReference type="InterPro" id="IPR011991">
    <property type="entry name" value="ArsR-like_HTH"/>
</dbReference>
<dbReference type="EMBL" id="JBICRM010000007">
    <property type="protein sequence ID" value="MFG1704183.1"/>
    <property type="molecule type" value="Genomic_DNA"/>
</dbReference>
<dbReference type="PRINTS" id="PR00778">
    <property type="entry name" value="HTHARSR"/>
</dbReference>
<keyword evidence="2" id="KW-0238">DNA-binding</keyword>
<gene>
    <name evidence="5" type="ORF">ACFLIM_13420</name>
</gene>
<reference evidence="5 6" key="1">
    <citation type="submission" date="2024-10" db="EMBL/GenBank/DDBJ databases">
        <authorList>
            <person name="Topkara A.R."/>
            <person name="Saygin H."/>
        </authorList>
    </citation>
    <scope>NUCLEOTIDE SEQUENCE [LARGE SCALE GENOMIC DNA]</scope>
    <source>
        <strain evidence="5 6">M3C6</strain>
    </source>
</reference>
<evidence type="ECO:0000313" key="5">
    <source>
        <dbReference type="EMBL" id="MFG1704183.1"/>
    </source>
</evidence>
<dbReference type="InterPro" id="IPR036388">
    <property type="entry name" value="WH-like_DNA-bd_sf"/>
</dbReference>
<dbReference type="PANTHER" id="PTHR43132:SF2">
    <property type="entry name" value="ARSENICAL RESISTANCE OPERON REPRESSOR ARSR-RELATED"/>
    <property type="match status" value="1"/>
</dbReference>
<dbReference type="SUPFAM" id="SSF46785">
    <property type="entry name" value="Winged helix' DNA-binding domain"/>
    <property type="match status" value="1"/>
</dbReference>
<accession>A0ABW7AD90</accession>
<feature type="domain" description="HTH arsR-type" evidence="4">
    <location>
        <begin position="1"/>
        <end position="95"/>
    </location>
</feature>
<dbReference type="Gene3D" id="1.10.10.10">
    <property type="entry name" value="Winged helix-like DNA-binding domain superfamily/Winged helix DNA-binding domain"/>
    <property type="match status" value="1"/>
</dbReference>
<dbReference type="CDD" id="cd00090">
    <property type="entry name" value="HTH_ARSR"/>
    <property type="match status" value="1"/>
</dbReference>
<evidence type="ECO:0000259" key="4">
    <source>
        <dbReference type="PROSITE" id="PS50987"/>
    </source>
</evidence>
<dbReference type="InterPro" id="IPR036390">
    <property type="entry name" value="WH_DNA-bd_sf"/>
</dbReference>
<evidence type="ECO:0000256" key="1">
    <source>
        <dbReference type="ARBA" id="ARBA00023015"/>
    </source>
</evidence>
<comment type="caution">
    <text evidence="5">The sequence shown here is derived from an EMBL/GenBank/DDBJ whole genome shotgun (WGS) entry which is preliminary data.</text>
</comment>
<keyword evidence="6" id="KW-1185">Reference proteome</keyword>
<keyword evidence="1" id="KW-0805">Transcription regulation</keyword>
<dbReference type="SMART" id="SM00418">
    <property type="entry name" value="HTH_ARSR"/>
    <property type="match status" value="1"/>
</dbReference>
<dbReference type="InterPro" id="IPR001845">
    <property type="entry name" value="HTH_ArsR_DNA-bd_dom"/>
</dbReference>
<dbReference type="RefSeq" id="WP_393165000.1">
    <property type="nucleotide sequence ID" value="NZ_JBICRM010000007.1"/>
</dbReference>
<keyword evidence="3" id="KW-0804">Transcription</keyword>
<organism evidence="5 6">
    <name type="scientific">Nonomuraea marmarensis</name>
    <dbReference type="NCBI Taxonomy" id="3351344"/>
    <lineage>
        <taxon>Bacteria</taxon>
        <taxon>Bacillati</taxon>
        <taxon>Actinomycetota</taxon>
        <taxon>Actinomycetes</taxon>
        <taxon>Streptosporangiales</taxon>
        <taxon>Streptosporangiaceae</taxon>
        <taxon>Nonomuraea</taxon>
    </lineage>
</organism>
<evidence type="ECO:0000313" key="6">
    <source>
        <dbReference type="Proteomes" id="UP001603978"/>
    </source>
</evidence>